<name>B0CDL0_ACAM1</name>
<dbReference type="KEGG" id="amr:AM1_3083"/>
<keyword evidence="3" id="KW-1185">Reference proteome</keyword>
<dbReference type="PROSITE" id="PS50837">
    <property type="entry name" value="NACHT"/>
    <property type="match status" value="1"/>
</dbReference>
<dbReference type="InterPro" id="IPR027417">
    <property type="entry name" value="P-loop_NTPase"/>
</dbReference>
<gene>
    <name evidence="2" type="ordered locus">AM1_3083</name>
</gene>
<protein>
    <submittedName>
        <fullName evidence="2">Pentapeptide repeat protein</fullName>
    </submittedName>
</protein>
<organism evidence="2 3">
    <name type="scientific">Acaryochloris marina (strain MBIC 11017)</name>
    <dbReference type="NCBI Taxonomy" id="329726"/>
    <lineage>
        <taxon>Bacteria</taxon>
        <taxon>Bacillati</taxon>
        <taxon>Cyanobacteriota</taxon>
        <taxon>Cyanophyceae</taxon>
        <taxon>Acaryochloridales</taxon>
        <taxon>Acaryochloridaceae</taxon>
        <taxon>Acaryochloris</taxon>
    </lineage>
</organism>
<dbReference type="Gene3D" id="3.40.50.300">
    <property type="entry name" value="P-loop containing nucleotide triphosphate hydrolases"/>
    <property type="match status" value="1"/>
</dbReference>
<dbReference type="InterPro" id="IPR051082">
    <property type="entry name" value="Pentapeptide-BTB/POZ_domain"/>
</dbReference>
<dbReference type="SUPFAM" id="SSF52540">
    <property type="entry name" value="P-loop containing nucleoside triphosphate hydrolases"/>
    <property type="match status" value="1"/>
</dbReference>
<dbReference type="InterPro" id="IPR001646">
    <property type="entry name" value="5peptide_repeat"/>
</dbReference>
<dbReference type="PANTHER" id="PTHR14136:SF17">
    <property type="entry name" value="BTB_POZ DOMAIN-CONTAINING PROTEIN KCTD9"/>
    <property type="match status" value="1"/>
</dbReference>
<dbReference type="RefSeq" id="WP_012163509.1">
    <property type="nucleotide sequence ID" value="NC_009925.1"/>
</dbReference>
<reference evidence="2 3" key="1">
    <citation type="journal article" date="2008" name="Proc. Natl. Acad. Sci. U.S.A.">
        <title>Niche adaptation and genome expansion in the chlorophyll d-producing cyanobacterium Acaryochloris marina.</title>
        <authorList>
            <person name="Swingley W.D."/>
            <person name="Chen M."/>
            <person name="Cheung P.C."/>
            <person name="Conrad A.L."/>
            <person name="Dejesa L.C."/>
            <person name="Hao J."/>
            <person name="Honchak B.M."/>
            <person name="Karbach L.E."/>
            <person name="Kurdoglu A."/>
            <person name="Lahiri S."/>
            <person name="Mastrian S.D."/>
            <person name="Miyashita H."/>
            <person name="Page L."/>
            <person name="Ramakrishna P."/>
            <person name="Satoh S."/>
            <person name="Sattley W.M."/>
            <person name="Shimada Y."/>
            <person name="Taylor H.L."/>
            <person name="Tomo T."/>
            <person name="Tsuchiya T."/>
            <person name="Wang Z.T."/>
            <person name="Raymond J."/>
            <person name="Mimuro M."/>
            <person name="Blankenship R.E."/>
            <person name="Touchman J.W."/>
        </authorList>
    </citation>
    <scope>NUCLEOTIDE SEQUENCE [LARGE SCALE GENOMIC DNA]</scope>
    <source>
        <strain evidence="3">MBIC 11017</strain>
    </source>
</reference>
<evidence type="ECO:0000259" key="1">
    <source>
        <dbReference type="PROSITE" id="PS50837"/>
    </source>
</evidence>
<proteinExistence type="predicted"/>
<dbReference type="Proteomes" id="UP000000268">
    <property type="component" value="Chromosome"/>
</dbReference>
<dbReference type="eggNOG" id="COG5635">
    <property type="taxonomic scope" value="Bacteria"/>
</dbReference>
<dbReference type="eggNOG" id="COG1357">
    <property type="taxonomic scope" value="Bacteria"/>
</dbReference>
<dbReference type="OrthoDB" id="473122at2"/>
<dbReference type="InterPro" id="IPR054568">
    <property type="entry name" value="NNH3"/>
</dbReference>
<dbReference type="Pfam" id="PF00805">
    <property type="entry name" value="Pentapeptide"/>
    <property type="match status" value="2"/>
</dbReference>
<accession>B0CDL0</accession>
<evidence type="ECO:0000313" key="3">
    <source>
        <dbReference type="Proteomes" id="UP000000268"/>
    </source>
</evidence>
<dbReference type="SUPFAM" id="SSF141571">
    <property type="entry name" value="Pentapeptide repeat-like"/>
    <property type="match status" value="1"/>
</dbReference>
<dbReference type="EMBL" id="CP000828">
    <property type="protein sequence ID" value="ABW28079.1"/>
    <property type="molecule type" value="Genomic_DNA"/>
</dbReference>
<feature type="domain" description="NACHT" evidence="1">
    <location>
        <begin position="307"/>
        <end position="395"/>
    </location>
</feature>
<dbReference type="Pfam" id="PF22735">
    <property type="entry name" value="NNH3"/>
    <property type="match status" value="1"/>
</dbReference>
<dbReference type="STRING" id="329726.AM1_3083"/>
<dbReference type="HOGENOM" id="CLU_008428_0_0_3"/>
<dbReference type="InterPro" id="IPR007111">
    <property type="entry name" value="NACHT_NTPase"/>
</dbReference>
<dbReference type="AlphaFoldDB" id="B0CDL0"/>
<dbReference type="PANTHER" id="PTHR14136">
    <property type="entry name" value="BTB_POZ DOMAIN-CONTAINING PROTEIN KCTD9"/>
    <property type="match status" value="1"/>
</dbReference>
<dbReference type="Gene3D" id="2.160.20.80">
    <property type="entry name" value="E3 ubiquitin-protein ligase SopA"/>
    <property type="match status" value="2"/>
</dbReference>
<dbReference type="Pfam" id="PF05729">
    <property type="entry name" value="NACHT"/>
    <property type="match status" value="1"/>
</dbReference>
<sequence>MGLLQGFWNFLSTDVRDFPWGEVAQQGIEAVKTTSEVGKAIKEQAPHIKQLKPHLKQIEPFLETINSPITQLAVSGLPFLSIGISFVKIYLSLSKEEPSFESSVVLVSQLAYLQSLEEVIKGNHDEETQKKLEKIWLQKLVKRQLNKITAQELSQSEAKAATSRFPESSLAQQFNSVLQEQLDQIELDSTLSQRFVNQVCWGTHQFLHQAIAEAGDEVSVLADVYRTGGKAIQDRYDSINTYLQEHIQPLPHEQVFDETEPRITFLDLYVSLDVQPLDQSGDPTGQQPINIHKWAKNILDSNDEQRKLMFIEGEAGRGKSVFCRMFADLVRQDYQFSFVPILIRLRRLQVLKNNLTETLEDSPELEQVRFIRGNNAWLADPNTRFLIILDGFDELLLEGRDSGGLKEFLQQVAAFQNESNHQCLITGRPLALQGIAQLITQTKNLQRVKIQPMNDHLRSDWLGKWRRKFGNQEVTEFENFLAACPEEIHNNLAREPLVLYLLARLHREGRLQSAMFAKAEGIAAKLCIYRESIKWVLEKQRDDENIRLAGVEDLEDLHDVLKEAALCVVQSGNETAKLSMVKQRFKNTSNPVAEILKQAEDTTKTSEDKVLNNLLTTFYIKPGEGDKRGSVEFAHKSFGEFLFAERLQSAIEDWTRLDHRGRRFVLDDRQFHEQLYDLLGYGGLSVEIVDYLMELLKTSNQYQPIPLFQRLHEFYLNWCEGEFIDSSPAENLPQKKFLQLQSVNINSGLRQVDVFTGLNVLILLLRLHSDNQQKPKSEACDELIFYPCGKRESTDFKTHRFLQILQYSDCLGPGTFTRLIGSHSRYANLSDTYLSGTYLSNANLSSANLDGANLDGAYLDGTNLSGANLSGAYFDGAYLDGANLSNANLSNAYLSGAYLDVANLSGANLSGANLSGANLSGANLSGANLSGAYLSGAYLDGANLSGAYLDGANLSGANLSGAIMPQGFTS</sequence>
<evidence type="ECO:0000313" key="2">
    <source>
        <dbReference type="EMBL" id="ABW28079.1"/>
    </source>
</evidence>